<comment type="similarity">
    <text evidence="13 14">Belongs to the NAD-dependent DNA ligase family. LigA subfamily.</text>
</comment>
<feature type="binding site" evidence="14">
    <location>
        <position position="190"/>
    </location>
    <ligand>
        <name>NAD(+)</name>
        <dbReference type="ChEBI" id="CHEBI:57540"/>
    </ligand>
</feature>
<dbReference type="EMBL" id="JACPRF010000398">
    <property type="protein sequence ID" value="MBI2877801.1"/>
    <property type="molecule type" value="Genomic_DNA"/>
</dbReference>
<dbReference type="Pfam" id="PF03120">
    <property type="entry name" value="OB_DNA_ligase"/>
    <property type="match status" value="1"/>
</dbReference>
<dbReference type="Gene3D" id="2.40.50.140">
    <property type="entry name" value="Nucleic acid-binding proteins"/>
    <property type="match status" value="1"/>
</dbReference>
<evidence type="ECO:0000256" key="5">
    <source>
        <dbReference type="ARBA" id="ARBA00022705"/>
    </source>
</evidence>
<keyword evidence="6 14" id="KW-0479">Metal-binding</keyword>
<evidence type="ECO:0000256" key="15">
    <source>
        <dbReference type="RuleBase" id="RU000618"/>
    </source>
</evidence>
<dbReference type="SUPFAM" id="SSF47781">
    <property type="entry name" value="RuvA domain 2-like"/>
    <property type="match status" value="1"/>
</dbReference>
<evidence type="ECO:0000256" key="13">
    <source>
        <dbReference type="ARBA" id="ARBA00060881"/>
    </source>
</evidence>
<dbReference type="SUPFAM" id="SSF56091">
    <property type="entry name" value="DNA ligase/mRNA capping enzyme, catalytic domain"/>
    <property type="match status" value="1"/>
</dbReference>
<comment type="function">
    <text evidence="1 14">DNA ligase that catalyzes the formation of phosphodiester linkages between 5'-phosphoryl and 3'-hydroxyl groups in double-stranded DNA using NAD as a coenzyme and as the energy source for the reaction. It is essential for DNA replication and repair of damaged DNA.</text>
</comment>
<dbReference type="PROSITE" id="PS01056">
    <property type="entry name" value="DNA_LIGASE_N2"/>
    <property type="match status" value="1"/>
</dbReference>
<dbReference type="CDD" id="cd17748">
    <property type="entry name" value="BRCT_DNA_ligase_like"/>
    <property type="match status" value="1"/>
</dbReference>
<dbReference type="PANTHER" id="PTHR23389:SF9">
    <property type="entry name" value="DNA LIGASE"/>
    <property type="match status" value="1"/>
</dbReference>
<dbReference type="SMART" id="SM00278">
    <property type="entry name" value="HhH1"/>
    <property type="match status" value="4"/>
</dbReference>
<feature type="active site" description="N6-AMP-lysine intermediate" evidence="14">
    <location>
        <position position="131"/>
    </location>
</feature>
<dbReference type="InterPro" id="IPR001679">
    <property type="entry name" value="DNA_ligase"/>
</dbReference>
<sequence>MSAEETKTPEKDRSLEAVQKELEKLREEIEYHNYLYHTRDAPEISDEEFDALMRRLIELESEYPELITPDSPSQRVGARPLEEFQTVTHSTPMLSLDNAFAEEDLWEFDARIKKFLGMKPEERVAYVAEPKIDGVAVELIYEEGRFVRGATRGNGVQGEEITQNLRTIRSIPISLRRKDGIPQRLAVRGEVYLGLKVFQRLNEARQGRGEPLFANPRNAAAGSLRQLDPRITASRPLDIFCYGLGEVVGGSFSRHGEALQRLKEWGLKVNPHIEECADIEQALAYCKRLGQIREEMENEIHGEVIKVDSLRLQEELGTKARSPRWAIAYKFEPKNEVTRVLEIRVQVGRTGALTPVAILEPVRIGGVVVSRATLHNQDEIEKKDVRIGDRVVVQRAGDVIPEITRVLTAQREGTERKFEMPGHCPVCGAEVVRENGEVVPRCIGLSCPAKLKETIRHFASKRAMEIDGLGVKLIHQLVEKGIVRQVADLYHLTLEDLVPLERMGKKSAQNLLHAIERSKRPTLARFLYALGIRHVGEHIAELLAEHFGTPGSGPGQVLEVLMAATDEELWEIRGVGPEVAQSVVRFFAQESNRQGVARLREAGIAFSPGPREAARDGRLAGKCFLFTGAMSSMTRGEAQRKVEALGGRVATGISRKVDYLVVGQEAGSKLEQARKLGIALLSEEEFMALLRPED</sequence>
<feature type="binding site" evidence="14">
    <location>
        <position position="447"/>
    </location>
    <ligand>
        <name>Zn(2+)</name>
        <dbReference type="ChEBI" id="CHEBI:29105"/>
    </ligand>
</feature>
<dbReference type="Gene3D" id="1.10.150.20">
    <property type="entry name" value="5' to 3' exonuclease, C-terminal subdomain"/>
    <property type="match status" value="2"/>
</dbReference>
<dbReference type="Pfam" id="PF00533">
    <property type="entry name" value="BRCT"/>
    <property type="match status" value="1"/>
</dbReference>
<feature type="binding site" evidence="14">
    <location>
        <begin position="95"/>
        <end position="96"/>
    </location>
    <ligand>
        <name>NAD(+)</name>
        <dbReference type="ChEBI" id="CHEBI:57540"/>
    </ligand>
</feature>
<dbReference type="PANTHER" id="PTHR23389">
    <property type="entry name" value="CHROMOSOME TRANSMISSION FIDELITY FACTOR 18"/>
    <property type="match status" value="1"/>
</dbReference>
<dbReference type="GO" id="GO:0003911">
    <property type="term" value="F:DNA ligase (NAD+) activity"/>
    <property type="evidence" value="ECO:0007669"/>
    <property type="project" value="UniProtKB-UniRule"/>
</dbReference>
<proteinExistence type="inferred from homology"/>
<keyword evidence="14" id="KW-0464">Manganese</keyword>
<dbReference type="InterPro" id="IPR012340">
    <property type="entry name" value="NA-bd_OB-fold"/>
</dbReference>
<protein>
    <recommendedName>
        <fullName evidence="3 14">DNA ligase</fullName>
        <ecNumber evidence="2 14">6.5.1.2</ecNumber>
    </recommendedName>
    <alternativeName>
        <fullName evidence="14">Polydeoxyribonucleotide synthase [NAD(+)]</fullName>
    </alternativeName>
</protein>
<dbReference type="AlphaFoldDB" id="A0A932CR75"/>
<evidence type="ECO:0000259" key="17">
    <source>
        <dbReference type="PROSITE" id="PS50172"/>
    </source>
</evidence>
<keyword evidence="7 14" id="KW-0227">DNA damage</keyword>
<dbReference type="InterPro" id="IPR010994">
    <property type="entry name" value="RuvA_2-like"/>
</dbReference>
<keyword evidence="4 14" id="KW-0436">Ligase</keyword>
<dbReference type="Gene3D" id="1.10.287.610">
    <property type="entry name" value="Helix hairpin bin"/>
    <property type="match status" value="1"/>
</dbReference>
<keyword evidence="8 14" id="KW-0862">Zinc</keyword>
<dbReference type="PROSITE" id="PS01055">
    <property type="entry name" value="DNA_LIGASE_N1"/>
    <property type="match status" value="1"/>
</dbReference>
<evidence type="ECO:0000313" key="18">
    <source>
        <dbReference type="EMBL" id="MBI2877801.1"/>
    </source>
</evidence>
<evidence type="ECO:0000256" key="8">
    <source>
        <dbReference type="ARBA" id="ARBA00022833"/>
    </source>
</evidence>
<dbReference type="EC" id="6.5.1.2" evidence="2 14"/>
<feature type="binding site" evidence="14">
    <location>
        <position position="442"/>
    </location>
    <ligand>
        <name>Zn(2+)</name>
        <dbReference type="ChEBI" id="CHEBI:29105"/>
    </ligand>
</feature>
<evidence type="ECO:0000256" key="3">
    <source>
        <dbReference type="ARBA" id="ARBA00013308"/>
    </source>
</evidence>
<keyword evidence="5 14" id="KW-0235">DNA replication</keyword>
<dbReference type="FunFam" id="3.30.470.30:FF:000001">
    <property type="entry name" value="DNA ligase"/>
    <property type="match status" value="1"/>
</dbReference>
<dbReference type="Gene3D" id="3.40.50.10190">
    <property type="entry name" value="BRCT domain"/>
    <property type="match status" value="1"/>
</dbReference>
<dbReference type="InterPro" id="IPR018239">
    <property type="entry name" value="DNA_ligase_AS"/>
</dbReference>
<evidence type="ECO:0000256" key="1">
    <source>
        <dbReference type="ARBA" id="ARBA00004067"/>
    </source>
</evidence>
<dbReference type="GO" id="GO:0046872">
    <property type="term" value="F:metal ion binding"/>
    <property type="evidence" value="ECO:0007669"/>
    <property type="project" value="UniProtKB-KW"/>
</dbReference>
<organism evidence="18 19">
    <name type="scientific">Tectimicrobiota bacterium</name>
    <dbReference type="NCBI Taxonomy" id="2528274"/>
    <lineage>
        <taxon>Bacteria</taxon>
        <taxon>Pseudomonadati</taxon>
        <taxon>Nitrospinota/Tectimicrobiota group</taxon>
        <taxon>Candidatus Tectimicrobiota</taxon>
    </lineage>
</organism>
<gene>
    <name evidence="14 18" type="primary">ligA</name>
    <name evidence="18" type="ORF">HYY20_13080</name>
</gene>
<dbReference type="InterPro" id="IPR004149">
    <property type="entry name" value="Znf_DNAligase_C4"/>
</dbReference>
<evidence type="ECO:0000256" key="6">
    <source>
        <dbReference type="ARBA" id="ARBA00022723"/>
    </source>
</evidence>
<evidence type="ECO:0000313" key="19">
    <source>
        <dbReference type="Proteomes" id="UP000769766"/>
    </source>
</evidence>
<comment type="caution">
    <text evidence="18">The sequence shown here is derived from an EMBL/GenBank/DDBJ whole genome shotgun (WGS) entry which is preliminary data.</text>
</comment>
<dbReference type="HAMAP" id="MF_01588">
    <property type="entry name" value="DNA_ligase_A"/>
    <property type="match status" value="1"/>
</dbReference>
<dbReference type="PROSITE" id="PS50172">
    <property type="entry name" value="BRCT"/>
    <property type="match status" value="1"/>
</dbReference>
<evidence type="ECO:0000256" key="16">
    <source>
        <dbReference type="SAM" id="Coils"/>
    </source>
</evidence>
<accession>A0A932CR75</accession>
<dbReference type="FunFam" id="1.10.150.20:FF:000007">
    <property type="entry name" value="DNA ligase"/>
    <property type="match status" value="1"/>
</dbReference>
<keyword evidence="11 14" id="KW-0234">DNA repair</keyword>
<dbReference type="FunFam" id="1.10.287.610:FF:000002">
    <property type="entry name" value="DNA ligase"/>
    <property type="match status" value="1"/>
</dbReference>
<name>A0A932CR75_UNCTE</name>
<dbReference type="SMART" id="SM00292">
    <property type="entry name" value="BRCT"/>
    <property type="match status" value="1"/>
</dbReference>
<dbReference type="GO" id="GO:0005829">
    <property type="term" value="C:cytosol"/>
    <property type="evidence" value="ECO:0007669"/>
    <property type="project" value="TreeGrafter"/>
</dbReference>
<dbReference type="InterPro" id="IPR003583">
    <property type="entry name" value="Hlx-hairpin-Hlx_DNA-bd_motif"/>
</dbReference>
<dbReference type="InterPro" id="IPR041663">
    <property type="entry name" value="DisA/LigA_HHH"/>
</dbReference>
<dbReference type="Pfam" id="PF12826">
    <property type="entry name" value="HHH_2"/>
    <property type="match status" value="1"/>
</dbReference>
<evidence type="ECO:0000256" key="12">
    <source>
        <dbReference type="ARBA" id="ARBA00034005"/>
    </source>
</evidence>
<comment type="catalytic activity">
    <reaction evidence="12 14 15">
        <text>NAD(+) + (deoxyribonucleotide)n-3'-hydroxyl + 5'-phospho-(deoxyribonucleotide)m = (deoxyribonucleotide)n+m + AMP + beta-nicotinamide D-nucleotide.</text>
        <dbReference type="EC" id="6.5.1.2"/>
    </reaction>
</comment>
<dbReference type="Pfam" id="PF14520">
    <property type="entry name" value="HHH_5"/>
    <property type="match status" value="1"/>
</dbReference>
<reference evidence="18" key="1">
    <citation type="submission" date="2020-07" db="EMBL/GenBank/DDBJ databases">
        <title>Huge and variable diversity of episymbiotic CPR bacteria and DPANN archaea in groundwater ecosystems.</title>
        <authorList>
            <person name="He C.Y."/>
            <person name="Keren R."/>
            <person name="Whittaker M."/>
            <person name="Farag I.F."/>
            <person name="Doudna J."/>
            <person name="Cate J.H.D."/>
            <person name="Banfield J.F."/>
        </authorList>
    </citation>
    <scope>NUCLEOTIDE SEQUENCE</scope>
    <source>
        <strain evidence="18">NC_groundwater_672_Ag_B-0.1um_62_36</strain>
    </source>
</reference>
<dbReference type="Pfam" id="PF03119">
    <property type="entry name" value="DNA_ligase_ZBD"/>
    <property type="match status" value="1"/>
</dbReference>
<feature type="binding site" evidence="14">
    <location>
        <position position="330"/>
    </location>
    <ligand>
        <name>NAD(+)</name>
        <dbReference type="ChEBI" id="CHEBI:57540"/>
    </ligand>
</feature>
<dbReference type="SUPFAM" id="SSF52113">
    <property type="entry name" value="BRCT domain"/>
    <property type="match status" value="1"/>
</dbReference>
<feature type="binding site" evidence="14">
    <location>
        <position position="152"/>
    </location>
    <ligand>
        <name>NAD(+)</name>
        <dbReference type="ChEBI" id="CHEBI:57540"/>
    </ligand>
</feature>
<feature type="domain" description="BRCT" evidence="17">
    <location>
        <begin position="614"/>
        <end position="694"/>
    </location>
</feature>
<dbReference type="Proteomes" id="UP000769766">
    <property type="component" value="Unassembled WGS sequence"/>
</dbReference>
<dbReference type="InterPro" id="IPR036420">
    <property type="entry name" value="BRCT_dom_sf"/>
</dbReference>
<feature type="coiled-coil region" evidence="16">
    <location>
        <begin position="8"/>
        <end position="35"/>
    </location>
</feature>
<evidence type="ECO:0000256" key="2">
    <source>
        <dbReference type="ARBA" id="ARBA00012722"/>
    </source>
</evidence>
<evidence type="ECO:0000256" key="14">
    <source>
        <dbReference type="HAMAP-Rule" id="MF_01588"/>
    </source>
</evidence>
<dbReference type="FunFam" id="1.10.150.20:FF:000006">
    <property type="entry name" value="DNA ligase"/>
    <property type="match status" value="1"/>
</dbReference>
<feature type="binding site" evidence="14">
    <location>
        <position position="427"/>
    </location>
    <ligand>
        <name>Zn(2+)</name>
        <dbReference type="ChEBI" id="CHEBI:29105"/>
    </ligand>
</feature>
<dbReference type="GO" id="GO:0006260">
    <property type="term" value="P:DNA replication"/>
    <property type="evidence" value="ECO:0007669"/>
    <property type="project" value="UniProtKB-KW"/>
</dbReference>
<evidence type="ECO:0000256" key="9">
    <source>
        <dbReference type="ARBA" id="ARBA00022842"/>
    </source>
</evidence>
<dbReference type="Pfam" id="PF01653">
    <property type="entry name" value="DNA_ligase_aden"/>
    <property type="match status" value="1"/>
</dbReference>
<dbReference type="CDD" id="cd00114">
    <property type="entry name" value="LIGANc"/>
    <property type="match status" value="1"/>
</dbReference>
<feature type="binding site" evidence="14">
    <location>
        <position position="129"/>
    </location>
    <ligand>
        <name>NAD(+)</name>
        <dbReference type="ChEBI" id="CHEBI:57540"/>
    </ligand>
</feature>
<comment type="cofactor">
    <cofactor evidence="14">
        <name>Mg(2+)</name>
        <dbReference type="ChEBI" id="CHEBI:18420"/>
    </cofactor>
    <cofactor evidence="14">
        <name>Mn(2+)</name>
        <dbReference type="ChEBI" id="CHEBI:29035"/>
    </cofactor>
</comment>
<dbReference type="NCBIfam" id="NF005932">
    <property type="entry name" value="PRK07956.1"/>
    <property type="match status" value="1"/>
</dbReference>
<evidence type="ECO:0000256" key="4">
    <source>
        <dbReference type="ARBA" id="ARBA00022598"/>
    </source>
</evidence>
<dbReference type="InterPro" id="IPR001357">
    <property type="entry name" value="BRCT_dom"/>
</dbReference>
<dbReference type="Gene3D" id="3.30.470.30">
    <property type="entry name" value="DNA ligase/mRNA capping enzyme"/>
    <property type="match status" value="1"/>
</dbReference>
<dbReference type="PIRSF" id="PIRSF001604">
    <property type="entry name" value="LigA"/>
    <property type="match status" value="1"/>
</dbReference>
<dbReference type="InterPro" id="IPR013839">
    <property type="entry name" value="DNAligase_adenylation"/>
</dbReference>
<evidence type="ECO:0000256" key="7">
    <source>
        <dbReference type="ARBA" id="ARBA00022763"/>
    </source>
</evidence>
<dbReference type="NCBIfam" id="TIGR00575">
    <property type="entry name" value="dnlj"/>
    <property type="match status" value="1"/>
</dbReference>
<dbReference type="FunFam" id="2.40.50.140:FF:000012">
    <property type="entry name" value="DNA ligase"/>
    <property type="match status" value="1"/>
</dbReference>
<dbReference type="InterPro" id="IPR013840">
    <property type="entry name" value="DNAligase_N"/>
</dbReference>
<keyword evidence="10 14" id="KW-0520">NAD</keyword>
<dbReference type="InterPro" id="IPR004150">
    <property type="entry name" value="NAD_DNA_ligase_OB"/>
</dbReference>
<feature type="binding site" evidence="14">
    <location>
        <position position="306"/>
    </location>
    <ligand>
        <name>NAD(+)</name>
        <dbReference type="ChEBI" id="CHEBI:57540"/>
    </ligand>
</feature>
<dbReference type="GO" id="GO:0006281">
    <property type="term" value="P:DNA repair"/>
    <property type="evidence" value="ECO:0007669"/>
    <property type="project" value="UniProtKB-KW"/>
</dbReference>
<keyword evidence="9 14" id="KW-0460">Magnesium</keyword>
<dbReference type="SUPFAM" id="SSF50249">
    <property type="entry name" value="Nucleic acid-binding proteins"/>
    <property type="match status" value="1"/>
</dbReference>
<dbReference type="InterPro" id="IPR033136">
    <property type="entry name" value="DNA_ligase_CS"/>
</dbReference>
<dbReference type="Pfam" id="PF22745">
    <property type="entry name" value="Nlig-Ia"/>
    <property type="match status" value="1"/>
</dbReference>
<evidence type="ECO:0000256" key="11">
    <source>
        <dbReference type="ARBA" id="ARBA00023204"/>
    </source>
</evidence>
<dbReference type="Gene3D" id="6.20.10.30">
    <property type="match status" value="1"/>
</dbReference>
<dbReference type="SMART" id="SM00532">
    <property type="entry name" value="LIGANc"/>
    <property type="match status" value="1"/>
</dbReference>
<feature type="binding site" evidence="14">
    <location>
        <begin position="46"/>
        <end position="50"/>
    </location>
    <ligand>
        <name>NAD(+)</name>
        <dbReference type="ChEBI" id="CHEBI:57540"/>
    </ligand>
</feature>
<keyword evidence="16" id="KW-0175">Coiled coil</keyword>
<dbReference type="GO" id="GO:0003677">
    <property type="term" value="F:DNA binding"/>
    <property type="evidence" value="ECO:0007669"/>
    <property type="project" value="InterPro"/>
</dbReference>
<feature type="binding site" evidence="14">
    <location>
        <position position="424"/>
    </location>
    <ligand>
        <name>Zn(2+)</name>
        <dbReference type="ChEBI" id="CHEBI:29105"/>
    </ligand>
</feature>
<evidence type="ECO:0000256" key="10">
    <source>
        <dbReference type="ARBA" id="ARBA00023027"/>
    </source>
</evidence>